<protein>
    <submittedName>
        <fullName evidence="1">Uncharacterized protein</fullName>
    </submittedName>
</protein>
<reference evidence="1 2" key="1">
    <citation type="journal article" date="2017" name="MBio">
        <title>Type VI secretion-mediated competition in the bee gut microbiome.</title>
        <authorList>
            <person name="Steele M.I."/>
            <person name="Kwong W.K."/>
            <person name="Powell J.E."/>
            <person name="Whiteley M."/>
            <person name="Moran N.A."/>
        </authorList>
    </citation>
    <scope>NUCLEOTIDE SEQUENCE [LARGE SCALE GENOMIC DNA]</scope>
    <source>
        <strain evidence="1 2">PEB0171</strain>
    </source>
</reference>
<name>A0A2N9Y291_9NEIS</name>
<comment type="caution">
    <text evidence="1">The sequence shown here is derived from an EMBL/GenBank/DDBJ whole genome shotgun (WGS) entry which is preliminary data.</text>
</comment>
<accession>A0A2N9Y291</accession>
<organism evidence="1 2">
    <name type="scientific">Snodgrassella alvi</name>
    <dbReference type="NCBI Taxonomy" id="1196083"/>
    <lineage>
        <taxon>Bacteria</taxon>
        <taxon>Pseudomonadati</taxon>
        <taxon>Pseudomonadota</taxon>
        <taxon>Betaproteobacteria</taxon>
        <taxon>Neisseriales</taxon>
        <taxon>Neisseriaceae</taxon>
        <taxon>Snodgrassella</taxon>
    </lineage>
</organism>
<gene>
    <name evidence="1" type="ORF">BHC47_07580</name>
</gene>
<dbReference type="RefSeq" id="WP_100141630.1">
    <property type="nucleotide sequence ID" value="NZ_MEIV01000070.1"/>
</dbReference>
<dbReference type="AlphaFoldDB" id="A0A2N9Y291"/>
<dbReference type="EMBL" id="MEIV01000070">
    <property type="protein sequence ID" value="PIT61133.1"/>
    <property type="molecule type" value="Genomic_DNA"/>
</dbReference>
<dbReference type="InterPro" id="IPR049973">
    <property type="entry name" value="STY0301-like"/>
</dbReference>
<dbReference type="Proteomes" id="UP000231094">
    <property type="component" value="Unassembled WGS sequence"/>
</dbReference>
<proteinExistence type="predicted"/>
<evidence type="ECO:0000313" key="2">
    <source>
        <dbReference type="Proteomes" id="UP000231094"/>
    </source>
</evidence>
<dbReference type="NCBIfam" id="NF042415">
    <property type="entry name" value="STY0301_fam"/>
    <property type="match status" value="1"/>
</dbReference>
<sequence>MISMNFIRFNTRKLLQYLLALFFNIVSINCLAQTPVVSCPSTFSEGHVIHKLDDVYVYDGPVCMDVSLVPEYKKNKEVWDLDTLREPSLVCTYENTRHYVVLNAKEAAYCEKTKSPVEVKCMPK</sequence>
<evidence type="ECO:0000313" key="1">
    <source>
        <dbReference type="EMBL" id="PIT61133.1"/>
    </source>
</evidence>